<dbReference type="FunCoup" id="K5WY79">
    <property type="interactions" value="455"/>
</dbReference>
<dbReference type="GO" id="GO:0005829">
    <property type="term" value="C:cytosol"/>
    <property type="evidence" value="ECO:0007669"/>
    <property type="project" value="GOC"/>
</dbReference>
<dbReference type="OMA" id="YKFAEAK"/>
<evidence type="ECO:0000256" key="7">
    <source>
        <dbReference type="SAM" id="MobiDB-lite"/>
    </source>
</evidence>
<dbReference type="GO" id="GO:0010008">
    <property type="term" value="C:endosome membrane"/>
    <property type="evidence" value="ECO:0007669"/>
    <property type="project" value="UniProtKB-SubCell"/>
</dbReference>
<name>K5WY79_AGABU</name>
<dbReference type="AlphaFoldDB" id="K5WY79"/>
<dbReference type="GeneID" id="18825966"/>
<feature type="domain" description="Vps53 C-terminal" evidence="9">
    <location>
        <begin position="644"/>
        <end position="721"/>
    </location>
</feature>
<dbReference type="InterPro" id="IPR007234">
    <property type="entry name" value="Vps53_N"/>
</dbReference>
<gene>
    <name evidence="10" type="ORF">AGABI1DRAFT_123108</name>
</gene>
<feature type="region of interest" description="Disordered" evidence="7">
    <location>
        <begin position="388"/>
        <end position="417"/>
    </location>
</feature>
<evidence type="ECO:0000259" key="8">
    <source>
        <dbReference type="Pfam" id="PF04100"/>
    </source>
</evidence>
<dbReference type="InParanoid" id="K5WY79"/>
<dbReference type="Proteomes" id="UP000008493">
    <property type="component" value="Unassembled WGS sequence"/>
</dbReference>
<dbReference type="InterPro" id="IPR038260">
    <property type="entry name" value="Vps53_C_sf"/>
</dbReference>
<comment type="similarity">
    <text evidence="3">Belongs to the VPS53 family.</text>
</comment>
<evidence type="ECO:0000313" key="10">
    <source>
        <dbReference type="EMBL" id="EKM75557.1"/>
    </source>
</evidence>
<dbReference type="Gene3D" id="1.10.357.110">
    <property type="entry name" value="Vacuolar protein sorting-associated protein 53, C-terminus"/>
    <property type="match status" value="1"/>
</dbReference>
<evidence type="ECO:0000256" key="5">
    <source>
        <dbReference type="ARBA" id="ARBA00023034"/>
    </source>
</evidence>
<dbReference type="GO" id="GO:0000938">
    <property type="term" value="C:GARP complex"/>
    <property type="evidence" value="ECO:0007669"/>
    <property type="project" value="InterPro"/>
</dbReference>
<accession>K5WY79</accession>
<dbReference type="RefSeq" id="XP_007333773.1">
    <property type="nucleotide sequence ID" value="XM_007333711.1"/>
</dbReference>
<evidence type="ECO:0000256" key="3">
    <source>
        <dbReference type="ARBA" id="ARBA00008628"/>
    </source>
</evidence>
<evidence type="ECO:0000259" key="9">
    <source>
        <dbReference type="Pfam" id="PF16854"/>
    </source>
</evidence>
<comment type="subcellular location">
    <subcellularLocation>
        <location evidence="2">Endosome membrane</location>
        <topology evidence="2">Peripheral membrane protein</topology>
    </subcellularLocation>
    <subcellularLocation>
        <location evidence="1">Golgi apparatus</location>
        <location evidence="1">trans-Golgi network membrane</location>
        <topology evidence="1">Peripheral membrane protein</topology>
    </subcellularLocation>
</comment>
<dbReference type="InterPro" id="IPR031745">
    <property type="entry name" value="Vps53_C"/>
</dbReference>
<dbReference type="HOGENOM" id="CLU_007339_0_0_1"/>
<keyword evidence="4" id="KW-0967">Endosome</keyword>
<dbReference type="eggNOG" id="KOG2180">
    <property type="taxonomic scope" value="Eukaryota"/>
</dbReference>
<organism evidence="10 11">
    <name type="scientific">Agaricus bisporus var. burnettii (strain JB137-S8 / ATCC MYA-4627 / FGSC 10392)</name>
    <name type="common">White button mushroom</name>
    <dbReference type="NCBI Taxonomy" id="597362"/>
    <lineage>
        <taxon>Eukaryota</taxon>
        <taxon>Fungi</taxon>
        <taxon>Dikarya</taxon>
        <taxon>Basidiomycota</taxon>
        <taxon>Agaricomycotina</taxon>
        <taxon>Agaricomycetes</taxon>
        <taxon>Agaricomycetidae</taxon>
        <taxon>Agaricales</taxon>
        <taxon>Agaricineae</taxon>
        <taxon>Agaricaceae</taxon>
        <taxon>Agaricus</taxon>
    </lineage>
</organism>
<dbReference type="PANTHER" id="PTHR12820">
    <property type="entry name" value="VACUOLAR SORTING PROTEIN 53"/>
    <property type="match status" value="1"/>
</dbReference>
<evidence type="ECO:0000256" key="4">
    <source>
        <dbReference type="ARBA" id="ARBA00022753"/>
    </source>
</evidence>
<dbReference type="OrthoDB" id="10261632at2759"/>
<evidence type="ECO:0000256" key="2">
    <source>
        <dbReference type="ARBA" id="ARBA00004481"/>
    </source>
</evidence>
<evidence type="ECO:0000313" key="11">
    <source>
        <dbReference type="Proteomes" id="UP000008493"/>
    </source>
</evidence>
<dbReference type="EMBL" id="JH971411">
    <property type="protein sequence ID" value="EKM75557.1"/>
    <property type="molecule type" value="Genomic_DNA"/>
</dbReference>
<keyword evidence="6" id="KW-0472">Membrane</keyword>
<proteinExistence type="inferred from homology"/>
<evidence type="ECO:0000256" key="1">
    <source>
        <dbReference type="ARBA" id="ARBA00004150"/>
    </source>
</evidence>
<feature type="compositionally biased region" description="Low complexity" evidence="7">
    <location>
        <begin position="806"/>
        <end position="816"/>
    </location>
</feature>
<keyword evidence="11" id="KW-1185">Reference proteome</keyword>
<dbReference type="PANTHER" id="PTHR12820:SF0">
    <property type="entry name" value="VACUOLAR PROTEIN SORTING-ASSOCIATED PROTEIN 53 HOMOLOG"/>
    <property type="match status" value="1"/>
</dbReference>
<dbReference type="STRING" id="597362.K5WY79"/>
<reference evidence="11" key="1">
    <citation type="journal article" date="2012" name="Proc. Natl. Acad. Sci. U.S.A.">
        <title>Genome sequence of the button mushroom Agaricus bisporus reveals mechanisms governing adaptation to a humic-rich ecological niche.</title>
        <authorList>
            <person name="Morin E."/>
            <person name="Kohler A."/>
            <person name="Baker A.R."/>
            <person name="Foulongne-Oriol M."/>
            <person name="Lombard V."/>
            <person name="Nagy L.G."/>
            <person name="Ohm R.A."/>
            <person name="Patyshakuliyeva A."/>
            <person name="Brun A."/>
            <person name="Aerts A.L."/>
            <person name="Bailey A.M."/>
            <person name="Billette C."/>
            <person name="Coutinho P.M."/>
            <person name="Deakin G."/>
            <person name="Doddapaneni H."/>
            <person name="Floudas D."/>
            <person name="Grimwood J."/>
            <person name="Hilden K."/>
            <person name="Kuees U."/>
            <person name="LaButti K.M."/>
            <person name="Lapidus A."/>
            <person name="Lindquist E.A."/>
            <person name="Lucas S.M."/>
            <person name="Murat C."/>
            <person name="Riley R.W."/>
            <person name="Salamov A.A."/>
            <person name="Schmutz J."/>
            <person name="Subramanian V."/>
            <person name="Woesten H.A.B."/>
            <person name="Xu J."/>
            <person name="Eastwood D.C."/>
            <person name="Foster G.D."/>
            <person name="Sonnenberg A.S."/>
            <person name="Cullen D."/>
            <person name="de Vries R.P."/>
            <person name="Lundell T."/>
            <person name="Hibbett D.S."/>
            <person name="Henrissat B."/>
            <person name="Burton K.S."/>
            <person name="Kerrigan R.W."/>
            <person name="Challen M.P."/>
            <person name="Grigoriev I.V."/>
            <person name="Martin F."/>
        </authorList>
    </citation>
    <scope>NUCLEOTIDE SEQUENCE [LARGE SCALE GENOMIC DNA]</scope>
    <source>
        <strain evidence="11">JB137-S8 / ATCC MYA-4627 / FGSC 10392</strain>
    </source>
</reference>
<protein>
    <recommendedName>
        <fullName evidence="12">Vps53 N-terminal domain-containing protein</fullName>
    </recommendedName>
</protein>
<dbReference type="KEGG" id="abp:AGABI1DRAFT123108"/>
<keyword evidence="5" id="KW-0333">Golgi apparatus</keyword>
<feature type="region of interest" description="Disordered" evidence="7">
    <location>
        <begin position="804"/>
        <end position="840"/>
    </location>
</feature>
<evidence type="ECO:0000256" key="6">
    <source>
        <dbReference type="ARBA" id="ARBA00023136"/>
    </source>
</evidence>
<feature type="domain" description="Vps53 N-terminal" evidence="8">
    <location>
        <begin position="26"/>
        <end position="387"/>
    </location>
</feature>
<dbReference type="Pfam" id="PF04100">
    <property type="entry name" value="Vps53_N"/>
    <property type="match status" value="1"/>
</dbReference>
<dbReference type="InterPro" id="IPR039766">
    <property type="entry name" value="Vps53"/>
</dbReference>
<evidence type="ECO:0008006" key="12">
    <source>
        <dbReference type="Google" id="ProtNLM"/>
    </source>
</evidence>
<dbReference type="GO" id="GO:0042147">
    <property type="term" value="P:retrograde transport, endosome to Golgi"/>
    <property type="evidence" value="ECO:0007669"/>
    <property type="project" value="InterPro"/>
</dbReference>
<dbReference type="Pfam" id="PF16854">
    <property type="entry name" value="VPS53_C"/>
    <property type="match status" value="1"/>
</dbReference>
<sequence>MQTDELPHEIVLAIERALESAPENQEFNPLAIINELFPNEASLAYIDSVDRKLNETQSKFQKEIDELQEELKKNQDPERMSMIQEMISDLLGQMSRIREKATESEAVVRNITKDIQVLDLAKKNLILSMTVLRRLQMLVNAMTQLQDYIKEKRYKEVSESLATVKEISATFKQYTSVQRISRVWKRIQELQGELRTQLDADFDAFFIQDSTKQVKPALITQACLVVDVLGSDFRTHLIDRHVALELKEYRRIFKTNDEAGQLDNISRRFAWFRRLIQNHELEQGRVFPSLWRVGWYLLAKFAEITRDDISALLSKAASNMTVKTLLDYLQQTIEFELSMAKKWATPFAEILKFTNGSSQPQKVISSSFEPHLGIFVDAQDKVLAEMLAPHRKKGKPPPRTSLETNRASTEENADDEPPIVVLPSSTELFYLYGQSLEQCAKLSTGQTLFDLCNLHRKWLRIYAEDVLSLSNPKQRPTARRSMESRFDINEIKRACLIINTADYCQTTASELEEKIKEKINEDFKEKITLQKERDLFVSVISSAITLLLREVENATDVYFTTMIRSNWSTLNQVSGQSHYVGELVKATEQVVETIKPLIEQKRYLRNFLDKVCSVVLAKFTNALVRSKPLKEIGAEQVSGVLSALLLDLQVLKGYLTKMPGENLLTNIYSKALTKTATRLETLLKVIITPMDPKENFILNYTFLIGDASLINFQKILDLKGVPRTLHQDFEDTFLMITSTKTDLDSTSFLSSLDMDPQGGGGGGGGSNLLLLSPTASRVALPLGSNTISDGGGLFHSLSGGSGGASVSGSSGPATGSSVGGGVGGVGSGEGGFGPGARGMSGETNVFSDFRRFVSFGLRKESTPPS</sequence>
<feature type="compositionally biased region" description="Gly residues" evidence="7">
    <location>
        <begin position="817"/>
        <end position="838"/>
    </location>
</feature>